<name>A0A194WB22_CYTMA</name>
<proteinExistence type="predicted"/>
<evidence type="ECO:0000313" key="2">
    <source>
        <dbReference type="Proteomes" id="UP000078559"/>
    </source>
</evidence>
<protein>
    <submittedName>
        <fullName evidence="1">Uncharacterized protein</fullName>
    </submittedName>
</protein>
<gene>
    <name evidence="1" type="ORF">VM1G_11910</name>
</gene>
<dbReference type="AlphaFoldDB" id="A0A194WB22"/>
<dbReference type="EMBL" id="CM003107">
    <property type="protein sequence ID" value="KUI73315.1"/>
    <property type="molecule type" value="Genomic_DNA"/>
</dbReference>
<sequence>MAHPLRHVTLREPIETSAAALPEHIREIVLSLASHSGLRVRKRGDVGIQKLTVETSGGTGSEASGA</sequence>
<reference evidence="1" key="1">
    <citation type="submission" date="2014-12" db="EMBL/GenBank/DDBJ databases">
        <title>Genome Sequence of Valsa Canker Pathogens Uncovers a Specific Adaption of Colonization on Woody Bark.</title>
        <authorList>
            <person name="Yin Z."/>
            <person name="Liu H."/>
            <person name="Gao X."/>
            <person name="Li Z."/>
            <person name="Song N."/>
            <person name="Ke X."/>
            <person name="Dai Q."/>
            <person name="Wu Y."/>
            <person name="Sun Y."/>
            <person name="Xu J.-R."/>
            <person name="Kang Z.K."/>
            <person name="Wang L."/>
            <person name="Huang L."/>
        </authorList>
    </citation>
    <scope>NUCLEOTIDE SEQUENCE [LARGE SCALE GENOMIC DNA]</scope>
    <source>
        <strain evidence="1">03-8</strain>
    </source>
</reference>
<evidence type="ECO:0000313" key="1">
    <source>
        <dbReference type="EMBL" id="KUI73315.1"/>
    </source>
</evidence>
<organism evidence="1 2">
    <name type="scientific">Cytospora mali</name>
    <name type="common">Apple Valsa canker fungus</name>
    <name type="synonym">Valsa mali</name>
    <dbReference type="NCBI Taxonomy" id="578113"/>
    <lineage>
        <taxon>Eukaryota</taxon>
        <taxon>Fungi</taxon>
        <taxon>Dikarya</taxon>
        <taxon>Ascomycota</taxon>
        <taxon>Pezizomycotina</taxon>
        <taxon>Sordariomycetes</taxon>
        <taxon>Sordariomycetidae</taxon>
        <taxon>Diaporthales</taxon>
        <taxon>Cytosporaceae</taxon>
        <taxon>Cytospora</taxon>
    </lineage>
</organism>
<dbReference type="Proteomes" id="UP000078559">
    <property type="component" value="Chromosome 10"/>
</dbReference>
<keyword evidence="2" id="KW-1185">Reference proteome</keyword>
<accession>A0A194WB22</accession>